<sequence>MKSKKIVLFFLSLLSTFNVRALIVDVIATSWSEEINVLTGRYNYGGNYICLHGKNALITHLCRGNTCLTKLMRRSKNVFYTRVELFRRHEETFIRVVIGMKTGVDTAAYHGSIYFLDGFSLRKRCMKSLNDHIGGLVLINLDIDMNPALHPMIDLDKCETPSLVKYTYKIRRIFNVQSRNNSYLVDKIYFGIGSLSFKNIRQLDLGHIIRIDITCKELSFAVSDAEIAIACGNMPNFYIDIPSSTRLMLMRKNQQDISIPGNDQNETAMRRSDHSINNILYGNQENRETDGMKPAEQILIFQPVDVLSDYKLRDFITYINDSNTIAYNLTSLVQAHSKFRESSNSISQSIQMKATLAQIHGYSPPTNFVVSANNVSSIYSSNKSNEDCGNNLINENVSTTATDNNEISKDIPSDSHIQEVHVELFGQKPTETSDSDNVDKPEATTSAASPHPEPIEGGSSNIDPGEGTSLCIDVPQQPEGSASINDQHGEATIEDVGKDMDILPKMPALIKVDNNMITQINKTALKRSVDNTVAGFVCPSGPAPKINKAINLSSEGKETTTLQEPLPSTSRSIQTPNHSPSDINVEDSDCEVIQDNLTNAQTTRHTNNVTLPTTPIAGQCYVDVSYLMKLNFLKMGSNLYRLCPVLNCPLSITISIKEGNLGDSLSQSIMIKHKNTPMGQHTTFSVKTEHITSFRITSVADWRSSNPIIFFEHPDAILTVVESFRFKIDLMHYVMTHSVLIHNGLPCTIKGLYRESYINGSTVYVKMDENTENVILQMDSVRFM</sequence>
<proteinExistence type="predicted"/>
<reference evidence="3 4" key="1">
    <citation type="journal article" date="2007" name="PLoS Pathog.">
        <title>Genome sequence of Babesia bovis and comparative analysis of apicomplexan hemoprotozoa.</title>
        <authorList>
            <person name="Brayton K.A."/>
            <person name="Lau A.O.T."/>
            <person name="Herndon D.R."/>
            <person name="Hannick L."/>
            <person name="Kappmeyer L.S."/>
            <person name="Berens S.J."/>
            <person name="Bidwell S.L."/>
            <person name="Brown W.C."/>
            <person name="Crabtree J."/>
            <person name="Fadrosh D."/>
            <person name="Feldblum T."/>
            <person name="Forberger H.A."/>
            <person name="Haas B.J."/>
            <person name="Howell J.M."/>
            <person name="Khouri H."/>
            <person name="Koo H."/>
            <person name="Mann D.J."/>
            <person name="Norimine J."/>
            <person name="Paulsen I.T."/>
            <person name="Radune D."/>
            <person name="Ren Q."/>
            <person name="Smith R.K. Jr."/>
            <person name="Suarez C.E."/>
            <person name="White O."/>
            <person name="Wortman J.R."/>
            <person name="Knowles D.P. Jr."/>
            <person name="McElwain T.F."/>
            <person name="Nene V.M."/>
        </authorList>
    </citation>
    <scope>NUCLEOTIDE SEQUENCE [LARGE SCALE GENOMIC DNA]</scope>
    <source>
        <strain evidence="3">T2Bo</strain>
    </source>
</reference>
<comment type="caution">
    <text evidence="3">The sequence shown here is derived from an EMBL/GenBank/DDBJ whole genome shotgun (WGS) entry which is preliminary data.</text>
</comment>
<feature type="compositionally biased region" description="Polar residues" evidence="1">
    <location>
        <begin position="555"/>
        <end position="582"/>
    </location>
</feature>
<reference evidence="4" key="3">
    <citation type="journal article" date="2021" name="Int. J. Parasitol.">
        <title>Comparative analysis of gene expression between Babesia bovis blood stages and kinetes allowed by improved genome annotation.</title>
        <authorList>
            <person name="Ueti M.W."/>
            <person name="Johnson W.C."/>
            <person name="Kappmeyer L.S."/>
            <person name="Herndon D.R."/>
            <person name="Mousel M.R."/>
            <person name="Reif K.E."/>
            <person name="Taus N.S."/>
            <person name="Ifeonu O.O."/>
            <person name="Silva J.C."/>
            <person name="Suarez C.E."/>
            <person name="Brayton K.A."/>
        </authorList>
    </citation>
    <scope>NUCLEOTIDE SEQUENCE [LARGE SCALE GENOMIC DNA]</scope>
</reference>
<feature type="region of interest" description="Disordered" evidence="1">
    <location>
        <begin position="426"/>
        <end position="486"/>
    </location>
</feature>
<organism evidence="3 4">
    <name type="scientific">Babesia bovis</name>
    <dbReference type="NCBI Taxonomy" id="5865"/>
    <lineage>
        <taxon>Eukaryota</taxon>
        <taxon>Sar</taxon>
        <taxon>Alveolata</taxon>
        <taxon>Apicomplexa</taxon>
        <taxon>Aconoidasida</taxon>
        <taxon>Piroplasmida</taxon>
        <taxon>Babesiidae</taxon>
        <taxon>Babesia</taxon>
    </lineage>
</organism>
<evidence type="ECO:0000313" key="4">
    <source>
        <dbReference type="Proteomes" id="UP000002173"/>
    </source>
</evidence>
<protein>
    <submittedName>
        <fullName evidence="3">Uncharacterized protein</fullName>
    </submittedName>
</protein>
<gene>
    <name evidence="3" type="ORF">BBOV_IV002270</name>
</gene>
<evidence type="ECO:0000256" key="2">
    <source>
        <dbReference type="SAM" id="SignalP"/>
    </source>
</evidence>
<dbReference type="AlphaFoldDB" id="A7AVJ8"/>
<evidence type="ECO:0000256" key="1">
    <source>
        <dbReference type="SAM" id="MobiDB-lite"/>
    </source>
</evidence>
<dbReference type="RefSeq" id="XP_001609392.1">
    <property type="nucleotide sequence ID" value="XM_001609342.1"/>
</dbReference>
<feature type="signal peptide" evidence="2">
    <location>
        <begin position="1"/>
        <end position="21"/>
    </location>
</feature>
<keyword evidence="2" id="KW-0732">Signal</keyword>
<dbReference type="OMA" id="IRIDITC"/>
<dbReference type="KEGG" id="bbo:BBOV_IV002270"/>
<dbReference type="EMBL" id="AAXT01000004">
    <property type="protein sequence ID" value="EDO05824.1"/>
    <property type="molecule type" value="Genomic_DNA"/>
</dbReference>
<dbReference type="VEuPathDB" id="PiroplasmaDB:BBOV_IV002270"/>
<feature type="region of interest" description="Disordered" evidence="1">
    <location>
        <begin position="555"/>
        <end position="585"/>
    </location>
</feature>
<dbReference type="InParanoid" id="A7AVJ8"/>
<keyword evidence="4" id="KW-1185">Reference proteome</keyword>
<dbReference type="Proteomes" id="UP000002173">
    <property type="component" value="Unassembled WGS sequence"/>
</dbReference>
<reference evidence="4" key="2">
    <citation type="journal article" date="2020" name="Data Brief">
        <title>Transcriptome dataset of Babesia bovis life stages within vertebrate and invertebrate hosts.</title>
        <authorList>
            <person name="Ueti M.W."/>
            <person name="Johnson W.C."/>
            <person name="Kappmeyer L.S."/>
            <person name="Herndon D.R."/>
            <person name="Mousel M.R."/>
            <person name="Reif K.E."/>
            <person name="Taus N.S."/>
            <person name="Ifeonu O.O."/>
            <person name="Silva J.C."/>
            <person name="Suarez C.E."/>
            <person name="Brayton K.A."/>
        </authorList>
    </citation>
    <scope>NUCLEOTIDE SEQUENCE [LARGE SCALE GENOMIC DNA]</scope>
</reference>
<evidence type="ECO:0000313" key="3">
    <source>
        <dbReference type="EMBL" id="EDO05824.1"/>
    </source>
</evidence>
<feature type="chain" id="PRO_5002706275" evidence="2">
    <location>
        <begin position="22"/>
        <end position="784"/>
    </location>
</feature>
<dbReference type="GeneID" id="5477611"/>
<accession>A7AVJ8</accession>
<name>A7AVJ8_BABBO</name>